<comment type="caution">
    <text evidence="1">The sequence shown here is derived from an EMBL/GenBank/DDBJ whole genome shotgun (WGS) entry which is preliminary data.</text>
</comment>
<sequence>MEHPYEKGARMKLVTAQQVVIHVDDVGLPGELALPETPCGIVLFACGSGNSRHHPRNRLVASILHDADIGTLLIDLLTPEEDVGLARRFDIALLSDRLRAATEAVERLAGQRDLRLGYFAASTGAAAALRAAAAPPSQTRIDAVVSRGGRVDLAGVDALCRLASPLRMIVGEADPVVVNLSARAAACISCEKRLDVVPGATHLFEEPGALEQVAELAAGWFVRHFAAAQAGRGT</sequence>
<organism evidence="1 2">
    <name type="scientific">Cupriavidus numazuensis</name>
    <dbReference type="NCBI Taxonomy" id="221992"/>
    <lineage>
        <taxon>Bacteria</taxon>
        <taxon>Pseudomonadati</taxon>
        <taxon>Pseudomonadota</taxon>
        <taxon>Betaproteobacteria</taxon>
        <taxon>Burkholderiales</taxon>
        <taxon>Burkholderiaceae</taxon>
        <taxon>Cupriavidus</taxon>
    </lineage>
</organism>
<evidence type="ECO:0000313" key="1">
    <source>
        <dbReference type="EMBL" id="CAG2151539.1"/>
    </source>
</evidence>
<dbReference type="GO" id="GO:0016740">
    <property type="term" value="F:transferase activity"/>
    <property type="evidence" value="ECO:0007669"/>
    <property type="project" value="UniProtKB-KW"/>
</dbReference>
<name>A0ABM8TKE0_9BURK</name>
<dbReference type="EMBL" id="CAJPVI010000024">
    <property type="protein sequence ID" value="CAG2151539.1"/>
    <property type="molecule type" value="Genomic_DNA"/>
</dbReference>
<dbReference type="InterPro" id="IPR029058">
    <property type="entry name" value="AB_hydrolase_fold"/>
</dbReference>
<dbReference type="SUPFAM" id="SSF53474">
    <property type="entry name" value="alpha/beta-Hydrolases"/>
    <property type="match status" value="1"/>
</dbReference>
<dbReference type="Proteomes" id="UP000672657">
    <property type="component" value="Unassembled WGS sequence"/>
</dbReference>
<gene>
    <name evidence="1" type="ORF">LMG26411_03978</name>
</gene>
<accession>A0ABM8TKE0</accession>
<keyword evidence="1" id="KW-0808">Transferase</keyword>
<reference evidence="1 2" key="1">
    <citation type="submission" date="2021-03" db="EMBL/GenBank/DDBJ databases">
        <authorList>
            <person name="Peeters C."/>
        </authorList>
    </citation>
    <scope>NUCLEOTIDE SEQUENCE [LARGE SCALE GENOMIC DNA]</scope>
    <source>
        <strain evidence="1 2">LMG 26411</strain>
    </source>
</reference>
<keyword evidence="2" id="KW-1185">Reference proteome</keyword>
<protein>
    <submittedName>
        <fullName evidence="1">Phosphoribosyl transferase</fullName>
    </submittedName>
</protein>
<dbReference type="Gene3D" id="3.40.50.1820">
    <property type="entry name" value="alpha/beta hydrolase"/>
    <property type="match status" value="1"/>
</dbReference>
<evidence type="ECO:0000313" key="2">
    <source>
        <dbReference type="Proteomes" id="UP000672657"/>
    </source>
</evidence>
<proteinExistence type="predicted"/>